<keyword evidence="2" id="KW-1185">Reference proteome</keyword>
<dbReference type="AlphaFoldDB" id="A0A8H4VK34"/>
<evidence type="ECO:0000313" key="1">
    <source>
        <dbReference type="EMBL" id="KAF4610830.1"/>
    </source>
</evidence>
<comment type="caution">
    <text evidence="1">The sequence shown here is derived from an EMBL/GenBank/DDBJ whole genome shotgun (WGS) entry which is preliminary data.</text>
</comment>
<dbReference type="EMBL" id="JAACJL010000058">
    <property type="protein sequence ID" value="KAF4610830.1"/>
    <property type="molecule type" value="Genomic_DNA"/>
</dbReference>
<organism evidence="1 2">
    <name type="scientific">Agrocybe pediades</name>
    <dbReference type="NCBI Taxonomy" id="84607"/>
    <lineage>
        <taxon>Eukaryota</taxon>
        <taxon>Fungi</taxon>
        <taxon>Dikarya</taxon>
        <taxon>Basidiomycota</taxon>
        <taxon>Agaricomycotina</taxon>
        <taxon>Agaricomycetes</taxon>
        <taxon>Agaricomycetidae</taxon>
        <taxon>Agaricales</taxon>
        <taxon>Agaricineae</taxon>
        <taxon>Strophariaceae</taxon>
        <taxon>Agrocybe</taxon>
    </lineage>
</organism>
<accession>A0A8H4VK34</accession>
<protein>
    <submittedName>
        <fullName evidence="1">Uncharacterized protein</fullName>
    </submittedName>
</protein>
<evidence type="ECO:0000313" key="2">
    <source>
        <dbReference type="Proteomes" id="UP000521872"/>
    </source>
</evidence>
<proteinExistence type="predicted"/>
<name>A0A8H4VK34_9AGAR</name>
<reference evidence="1 2" key="1">
    <citation type="submission" date="2019-12" db="EMBL/GenBank/DDBJ databases">
        <authorList>
            <person name="Floudas D."/>
            <person name="Bentzer J."/>
            <person name="Ahren D."/>
            <person name="Johansson T."/>
            <person name="Persson P."/>
            <person name="Tunlid A."/>
        </authorList>
    </citation>
    <scope>NUCLEOTIDE SEQUENCE [LARGE SCALE GENOMIC DNA]</scope>
    <source>
        <strain evidence="1 2">CBS 102.39</strain>
    </source>
</reference>
<gene>
    <name evidence="1" type="ORF">D9613_006587</name>
</gene>
<dbReference type="Proteomes" id="UP000521872">
    <property type="component" value="Unassembled WGS sequence"/>
</dbReference>
<sequence>MAHIVTALLMRYEWLQEAVDEAPTMTASWKKGEGNRRCLEVYIQYQGRSSEGWDESSRNCSELEEERILLQDLPTGRAHNHWPPLHSRQPAIPLCHPSSPTPSIHPTAPSPSNDIPVALSTFAPFEFRIKQLIRSATYQADRSPTLHGRASTPGSEWSWKTLQAIEPFIPSLY</sequence>